<evidence type="ECO:0000256" key="6">
    <source>
        <dbReference type="ARBA" id="ARBA00022989"/>
    </source>
</evidence>
<evidence type="ECO:0000256" key="4">
    <source>
        <dbReference type="ARBA" id="ARBA00022692"/>
    </source>
</evidence>
<dbReference type="OrthoDB" id="1470350at2759"/>
<evidence type="ECO:0000256" key="10">
    <source>
        <dbReference type="ARBA" id="ARBA00023136"/>
    </source>
</evidence>
<comment type="subcellular location">
    <subcellularLocation>
        <location evidence="1">Membrane</location>
    </subcellularLocation>
</comment>
<comment type="similarity">
    <text evidence="2">Belongs to the cytochrome P450 family.</text>
</comment>
<dbReference type="InterPro" id="IPR050665">
    <property type="entry name" value="Cytochrome_P450_Monooxygen"/>
</dbReference>
<keyword evidence="12" id="KW-1185">Reference proteome</keyword>
<dbReference type="GO" id="GO:0016705">
    <property type="term" value="F:oxidoreductase activity, acting on paired donors, with incorporation or reduction of molecular oxygen"/>
    <property type="evidence" value="ECO:0007669"/>
    <property type="project" value="InterPro"/>
</dbReference>
<evidence type="ECO:0000256" key="1">
    <source>
        <dbReference type="ARBA" id="ARBA00004370"/>
    </source>
</evidence>
<proteinExistence type="inferred from homology"/>
<evidence type="ECO:0000256" key="9">
    <source>
        <dbReference type="ARBA" id="ARBA00023033"/>
    </source>
</evidence>
<evidence type="ECO:0000256" key="3">
    <source>
        <dbReference type="ARBA" id="ARBA00022617"/>
    </source>
</evidence>
<name>S8E8Y4_9LAMI</name>
<dbReference type="SUPFAM" id="SSF48264">
    <property type="entry name" value="Cytochrome P450"/>
    <property type="match status" value="1"/>
</dbReference>
<keyword evidence="9" id="KW-0503">Monooxygenase</keyword>
<reference evidence="11 12" key="1">
    <citation type="journal article" date="2013" name="BMC Genomics">
        <title>The miniature genome of a carnivorous plant Genlisea aurea contains a low number of genes and short non-coding sequences.</title>
        <authorList>
            <person name="Leushkin E.V."/>
            <person name="Sutormin R.A."/>
            <person name="Nabieva E.R."/>
            <person name="Penin A.A."/>
            <person name="Kondrashov A.S."/>
            <person name="Logacheva M.D."/>
        </authorList>
    </citation>
    <scope>NUCLEOTIDE SEQUENCE [LARGE SCALE GENOMIC DNA]</scope>
</reference>
<dbReference type="InterPro" id="IPR036396">
    <property type="entry name" value="Cyt_P450_sf"/>
</dbReference>
<dbReference type="EMBL" id="AUSU01002385">
    <property type="protein sequence ID" value="EPS68897.1"/>
    <property type="molecule type" value="Genomic_DNA"/>
</dbReference>
<dbReference type="GO" id="GO:0020037">
    <property type="term" value="F:heme binding"/>
    <property type="evidence" value="ECO:0007669"/>
    <property type="project" value="InterPro"/>
</dbReference>
<dbReference type="PANTHER" id="PTHR24282">
    <property type="entry name" value="CYTOCHROME P450 FAMILY MEMBER"/>
    <property type="match status" value="1"/>
</dbReference>
<dbReference type="PANTHER" id="PTHR24282:SF255">
    <property type="entry name" value="CYTOCHROME P450 72A11-RELATED"/>
    <property type="match status" value="1"/>
</dbReference>
<accession>S8E8Y4</accession>
<sequence>VNGKNQHLSPGNGSLEIDIWPHLRSITSDAISRTAFDNRYEDGRKIFELQRELTKYVINNEQSLYIPLSRFLPTKSNRRMKRRSRKKCVH</sequence>
<evidence type="ECO:0000256" key="8">
    <source>
        <dbReference type="ARBA" id="ARBA00023004"/>
    </source>
</evidence>
<comment type="caution">
    <text evidence="11">The sequence shown here is derived from an EMBL/GenBank/DDBJ whole genome shotgun (WGS) entry which is preliminary data.</text>
</comment>
<evidence type="ECO:0000313" key="12">
    <source>
        <dbReference type="Proteomes" id="UP000015453"/>
    </source>
</evidence>
<keyword evidence="8" id="KW-0408">Iron</keyword>
<keyword evidence="4" id="KW-0812">Transmembrane</keyword>
<dbReference type="Proteomes" id="UP000015453">
    <property type="component" value="Unassembled WGS sequence"/>
</dbReference>
<keyword evidence="7" id="KW-0560">Oxidoreductase</keyword>
<evidence type="ECO:0000256" key="2">
    <source>
        <dbReference type="ARBA" id="ARBA00010617"/>
    </source>
</evidence>
<dbReference type="GO" id="GO:0016020">
    <property type="term" value="C:membrane"/>
    <property type="evidence" value="ECO:0007669"/>
    <property type="project" value="UniProtKB-SubCell"/>
</dbReference>
<gene>
    <name evidence="11" type="ORF">M569_05871</name>
</gene>
<keyword evidence="6" id="KW-1133">Transmembrane helix</keyword>
<feature type="non-terminal residue" evidence="11">
    <location>
        <position position="1"/>
    </location>
</feature>
<keyword evidence="10" id="KW-0472">Membrane</keyword>
<protein>
    <submittedName>
        <fullName evidence="11">Uncharacterized protein</fullName>
    </submittedName>
</protein>
<dbReference type="AlphaFoldDB" id="S8E8Y4"/>
<dbReference type="GO" id="GO:0004497">
    <property type="term" value="F:monooxygenase activity"/>
    <property type="evidence" value="ECO:0007669"/>
    <property type="project" value="UniProtKB-KW"/>
</dbReference>
<evidence type="ECO:0000256" key="7">
    <source>
        <dbReference type="ARBA" id="ARBA00023002"/>
    </source>
</evidence>
<organism evidence="11 12">
    <name type="scientific">Genlisea aurea</name>
    <dbReference type="NCBI Taxonomy" id="192259"/>
    <lineage>
        <taxon>Eukaryota</taxon>
        <taxon>Viridiplantae</taxon>
        <taxon>Streptophyta</taxon>
        <taxon>Embryophyta</taxon>
        <taxon>Tracheophyta</taxon>
        <taxon>Spermatophyta</taxon>
        <taxon>Magnoliopsida</taxon>
        <taxon>eudicotyledons</taxon>
        <taxon>Gunneridae</taxon>
        <taxon>Pentapetalae</taxon>
        <taxon>asterids</taxon>
        <taxon>lamiids</taxon>
        <taxon>Lamiales</taxon>
        <taxon>Lentibulariaceae</taxon>
        <taxon>Genlisea</taxon>
    </lineage>
</organism>
<keyword evidence="3" id="KW-0349">Heme</keyword>
<dbReference type="GO" id="GO:0005506">
    <property type="term" value="F:iron ion binding"/>
    <property type="evidence" value="ECO:0007669"/>
    <property type="project" value="InterPro"/>
</dbReference>
<evidence type="ECO:0000256" key="5">
    <source>
        <dbReference type="ARBA" id="ARBA00022723"/>
    </source>
</evidence>
<dbReference type="Gene3D" id="1.20.120.990">
    <property type="entry name" value="Glycosyltransferase family 88, C-terminal domain"/>
    <property type="match status" value="1"/>
</dbReference>
<evidence type="ECO:0000313" key="11">
    <source>
        <dbReference type="EMBL" id="EPS68897.1"/>
    </source>
</evidence>
<keyword evidence="5" id="KW-0479">Metal-binding</keyword>